<accession>A0A9N8DSN9</accession>
<name>A0A9N8DSN9_9STRA</name>
<feature type="region of interest" description="Disordered" evidence="1">
    <location>
        <begin position="112"/>
        <end position="152"/>
    </location>
</feature>
<protein>
    <submittedName>
        <fullName evidence="2">Uncharacterized protein</fullName>
    </submittedName>
</protein>
<proteinExistence type="predicted"/>
<organism evidence="2 3">
    <name type="scientific">Seminavis robusta</name>
    <dbReference type="NCBI Taxonomy" id="568900"/>
    <lineage>
        <taxon>Eukaryota</taxon>
        <taxon>Sar</taxon>
        <taxon>Stramenopiles</taxon>
        <taxon>Ochrophyta</taxon>
        <taxon>Bacillariophyta</taxon>
        <taxon>Bacillariophyceae</taxon>
        <taxon>Bacillariophycidae</taxon>
        <taxon>Naviculales</taxon>
        <taxon>Naviculaceae</taxon>
        <taxon>Seminavis</taxon>
    </lineage>
</organism>
<gene>
    <name evidence="2" type="ORF">SEMRO_314_G115020.1</name>
</gene>
<feature type="compositionally biased region" description="Basic and acidic residues" evidence="1">
    <location>
        <begin position="53"/>
        <end position="65"/>
    </location>
</feature>
<dbReference type="Proteomes" id="UP001153069">
    <property type="component" value="Unassembled WGS sequence"/>
</dbReference>
<dbReference type="EMBL" id="CAICTM010000313">
    <property type="protein sequence ID" value="CAB9507630.1"/>
    <property type="molecule type" value="Genomic_DNA"/>
</dbReference>
<feature type="compositionally biased region" description="Polar residues" evidence="1">
    <location>
        <begin position="383"/>
        <end position="399"/>
    </location>
</feature>
<sequence>MMNGTDNGSGGSKNKGKSNSNNHHQNHKKNKRSPSHTSIQTSTPHGNHHQKKKDFQQKGDQQKESRPRRRFGPKAPQPRYTPKFGSESDFNNLQSTFHTRNLPLIRDSSQVPILIPGSPMPFQRGNNKYNNKDNKGNTQSDHGTQQQRRRRRKLPLVNASALLDASTYCQISIVPKKDDATQSNTSMGSEANHDNNKYSSSMNTAKRLLRGKKDLLDMLRGHMIGGRTSHPFCLAGHGVPPQLLQDHIQLADAILKQYREPAECSISSLMTSPMTTVNQPPEQPPLQQPQDTVSFQIRRHDGQKTTKFKTWPLESAHSQQRRHGISQEWADRLALYLAVMERITNKLGIVVGSLPNNNSSSKEWTITMYRGMAYPMELISSSTAAAQQDNDGNNQTTAKQKGPVPILEWSPHSDVKQQPQVTIRLQGIPEDADDDKDGNNKNKDGKKKTTRPITLVYTASFRQ</sequence>
<comment type="caution">
    <text evidence="2">The sequence shown here is derived from an EMBL/GenBank/DDBJ whole genome shotgun (WGS) entry which is preliminary data.</text>
</comment>
<feature type="region of interest" description="Disordered" evidence="1">
    <location>
        <begin position="178"/>
        <end position="199"/>
    </location>
</feature>
<feature type="region of interest" description="Disordered" evidence="1">
    <location>
        <begin position="1"/>
        <end position="91"/>
    </location>
</feature>
<feature type="compositionally biased region" description="Basic residues" evidence="1">
    <location>
        <begin position="24"/>
        <end position="34"/>
    </location>
</feature>
<feature type="region of interest" description="Disordered" evidence="1">
    <location>
        <begin position="383"/>
        <end position="454"/>
    </location>
</feature>
<evidence type="ECO:0000256" key="1">
    <source>
        <dbReference type="SAM" id="MobiDB-lite"/>
    </source>
</evidence>
<feature type="compositionally biased region" description="Polar residues" evidence="1">
    <location>
        <begin position="35"/>
        <end position="45"/>
    </location>
</feature>
<dbReference type="AlphaFoldDB" id="A0A9N8DSN9"/>
<keyword evidence="3" id="KW-1185">Reference proteome</keyword>
<evidence type="ECO:0000313" key="2">
    <source>
        <dbReference type="EMBL" id="CAB9507630.1"/>
    </source>
</evidence>
<evidence type="ECO:0000313" key="3">
    <source>
        <dbReference type="Proteomes" id="UP001153069"/>
    </source>
</evidence>
<dbReference type="OrthoDB" id="47684at2759"/>
<reference evidence="2" key="1">
    <citation type="submission" date="2020-06" db="EMBL/GenBank/DDBJ databases">
        <authorList>
            <consortium name="Plant Systems Biology data submission"/>
        </authorList>
    </citation>
    <scope>NUCLEOTIDE SEQUENCE</scope>
    <source>
        <strain evidence="2">D6</strain>
    </source>
</reference>